<reference evidence="3 4" key="1">
    <citation type="submission" date="2018-10" db="EMBL/GenBank/DDBJ databases">
        <authorList>
            <person name="Zhang X."/>
        </authorList>
    </citation>
    <scope>NUCLEOTIDE SEQUENCE [LARGE SCALE GENOMIC DNA]</scope>
    <source>
        <strain evidence="3 4">SK-G1</strain>
    </source>
</reference>
<feature type="transmembrane region" description="Helical" evidence="2">
    <location>
        <begin position="7"/>
        <end position="32"/>
    </location>
</feature>
<feature type="transmembrane region" description="Helical" evidence="2">
    <location>
        <begin position="44"/>
        <end position="65"/>
    </location>
</feature>
<dbReference type="PANTHER" id="PTHR34297">
    <property type="entry name" value="HYPOTHETICAL CYTOSOLIC PROTEIN-RELATED"/>
    <property type="match status" value="1"/>
</dbReference>
<dbReference type="Pfam" id="PF03780">
    <property type="entry name" value="Asp23"/>
    <property type="match status" value="1"/>
</dbReference>
<keyword evidence="4" id="KW-1185">Reference proteome</keyword>
<evidence type="ECO:0000256" key="1">
    <source>
        <dbReference type="ARBA" id="ARBA00005721"/>
    </source>
</evidence>
<dbReference type="InterPro" id="IPR005531">
    <property type="entry name" value="Asp23"/>
</dbReference>
<evidence type="ECO:0000313" key="4">
    <source>
        <dbReference type="Proteomes" id="UP000280960"/>
    </source>
</evidence>
<dbReference type="KEGG" id="bacg:D2962_08810"/>
<comment type="similarity">
    <text evidence="1">Belongs to the asp23 family.</text>
</comment>
<dbReference type="EMBL" id="CP033169">
    <property type="protein sequence ID" value="AYO30702.1"/>
    <property type="molecule type" value="Genomic_DNA"/>
</dbReference>
<keyword evidence="2" id="KW-0472">Membrane</keyword>
<evidence type="ECO:0000256" key="2">
    <source>
        <dbReference type="SAM" id="Phobius"/>
    </source>
</evidence>
<dbReference type="NCBIfam" id="NF033218">
    <property type="entry name" value="anchor_AmaP"/>
    <property type="match status" value="1"/>
</dbReference>
<evidence type="ECO:0000313" key="3">
    <source>
        <dbReference type="EMBL" id="AYO30702.1"/>
    </source>
</evidence>
<keyword evidence="2" id="KW-1133">Transmembrane helix</keyword>
<dbReference type="Proteomes" id="UP000280960">
    <property type="component" value="Chromosome"/>
</dbReference>
<protein>
    <submittedName>
        <fullName evidence="3">Alkaline shock response membrane anchor protein AmaP</fullName>
    </submittedName>
</protein>
<proteinExistence type="inferred from homology"/>
<name>A0A3G2R5L4_9FIRM</name>
<organism evidence="3 4">
    <name type="scientific">Biomaibacter acetigenes</name>
    <dbReference type="NCBI Taxonomy" id="2316383"/>
    <lineage>
        <taxon>Bacteria</taxon>
        <taxon>Bacillati</taxon>
        <taxon>Bacillota</taxon>
        <taxon>Clostridia</taxon>
        <taxon>Thermosediminibacterales</taxon>
        <taxon>Tepidanaerobacteraceae</taxon>
        <taxon>Biomaibacter</taxon>
    </lineage>
</organism>
<sequence>MNIFDRIILTVYTMFLAVVSVIVILFSVRLISLEDFGTRLAMLYGRWEVGVVGFIFLLTSVRFLLSGLKAQRYSETVIKNGELGNISISLNAIENLILKITRDIENVKDVKVHIKKREDGISILLKLVVNYDVAIPEMTSALQKSIKNYIETTAGITVKDVNISVDNIFNPYKQRTVR</sequence>
<keyword evidence="2" id="KW-0812">Transmembrane</keyword>
<accession>A0A3G2R5L4</accession>
<gene>
    <name evidence="3" type="primary">amaP</name>
    <name evidence="3" type="ORF">D2962_08810</name>
</gene>
<dbReference type="AlphaFoldDB" id="A0A3G2R5L4"/>
<dbReference type="RefSeq" id="WP_122014762.1">
    <property type="nucleotide sequence ID" value="NZ_CP033169.1"/>
</dbReference>